<organism evidence="1">
    <name type="scientific">Amphimedon queenslandica</name>
    <name type="common">Sponge</name>
    <dbReference type="NCBI Taxonomy" id="400682"/>
    <lineage>
        <taxon>Eukaryota</taxon>
        <taxon>Metazoa</taxon>
        <taxon>Porifera</taxon>
        <taxon>Demospongiae</taxon>
        <taxon>Heteroscleromorpha</taxon>
        <taxon>Haplosclerida</taxon>
        <taxon>Niphatidae</taxon>
        <taxon>Amphimedon</taxon>
    </lineage>
</organism>
<dbReference type="EnsemblMetazoa" id="Aqu2.1.35706_001">
    <property type="protein sequence ID" value="Aqu2.1.35706_001"/>
    <property type="gene ID" value="Aqu2.1.35706"/>
</dbReference>
<evidence type="ECO:0000313" key="1">
    <source>
        <dbReference type="EnsemblMetazoa" id="Aqu2.1.35706_001"/>
    </source>
</evidence>
<dbReference type="InParanoid" id="A0A1X7V6T6"/>
<reference evidence="1" key="1">
    <citation type="submission" date="2017-05" db="UniProtKB">
        <authorList>
            <consortium name="EnsemblMetazoa"/>
        </authorList>
    </citation>
    <scope>IDENTIFICATION</scope>
</reference>
<proteinExistence type="predicted"/>
<protein>
    <submittedName>
        <fullName evidence="1">Uncharacterized protein</fullName>
    </submittedName>
</protein>
<name>A0A1X7V6T6_AMPQE</name>
<sequence length="52" mass="5720">MYGSYTTMDLNFNQIVDIALVQSSEVTSSVSMEKGLIRSTCTAIITSVDWLV</sequence>
<accession>A0A1X7V6T6</accession>
<dbReference type="AlphaFoldDB" id="A0A1X7V6T6"/>